<dbReference type="EMBL" id="QKZK01000003">
    <property type="protein sequence ID" value="PZX20081.1"/>
    <property type="molecule type" value="Genomic_DNA"/>
</dbReference>
<dbReference type="RefSeq" id="WP_111444259.1">
    <property type="nucleotide sequence ID" value="NZ_QKZK01000003.1"/>
</dbReference>
<dbReference type="InterPro" id="IPR003156">
    <property type="entry name" value="DHHA1_dom"/>
</dbReference>
<evidence type="ECO:0000313" key="3">
    <source>
        <dbReference type="EMBL" id="PZX20081.1"/>
    </source>
</evidence>
<dbReference type="Gene3D" id="3.90.1640.10">
    <property type="entry name" value="inorganic pyrophosphatase (n-terminal core)"/>
    <property type="match status" value="1"/>
</dbReference>
<protein>
    <submittedName>
        <fullName evidence="3">Phosphoesterase RecJ-like protein</fullName>
    </submittedName>
</protein>
<dbReference type="InterPro" id="IPR051319">
    <property type="entry name" value="Oligoribo/pAp-PDE_c-di-AMP_PDE"/>
</dbReference>
<dbReference type="InterPro" id="IPR038763">
    <property type="entry name" value="DHH_sf"/>
</dbReference>
<proteinExistence type="predicted"/>
<comment type="caution">
    <text evidence="3">The sequence shown here is derived from an EMBL/GenBank/DDBJ whole genome shotgun (WGS) entry which is preliminary data.</text>
</comment>
<evidence type="ECO:0000259" key="2">
    <source>
        <dbReference type="Pfam" id="PF02272"/>
    </source>
</evidence>
<dbReference type="InterPro" id="IPR001667">
    <property type="entry name" value="DDH_dom"/>
</dbReference>
<dbReference type="Proteomes" id="UP000249239">
    <property type="component" value="Unassembled WGS sequence"/>
</dbReference>
<dbReference type="PANTHER" id="PTHR47618">
    <property type="entry name" value="BIFUNCTIONAL OLIGORIBONUCLEASE AND PAP PHOSPHATASE NRNA"/>
    <property type="match status" value="1"/>
</dbReference>
<evidence type="ECO:0000313" key="4">
    <source>
        <dbReference type="Proteomes" id="UP000249239"/>
    </source>
</evidence>
<dbReference type="AlphaFoldDB" id="A0A2W7NI19"/>
<feature type="domain" description="DDH" evidence="1">
    <location>
        <begin position="19"/>
        <end position="171"/>
    </location>
</feature>
<keyword evidence="4" id="KW-1185">Reference proteome</keyword>
<organism evidence="3 4">
    <name type="scientific">Breznakibacter xylanolyticus</name>
    <dbReference type="NCBI Taxonomy" id="990"/>
    <lineage>
        <taxon>Bacteria</taxon>
        <taxon>Pseudomonadati</taxon>
        <taxon>Bacteroidota</taxon>
        <taxon>Bacteroidia</taxon>
        <taxon>Marinilabiliales</taxon>
        <taxon>Marinilabiliaceae</taxon>
        <taxon>Breznakibacter</taxon>
    </lineage>
</organism>
<dbReference type="Pfam" id="PF02272">
    <property type="entry name" value="DHHA1"/>
    <property type="match status" value="1"/>
</dbReference>
<dbReference type="Gene3D" id="3.10.310.30">
    <property type="match status" value="1"/>
</dbReference>
<reference evidence="3 4" key="1">
    <citation type="submission" date="2018-06" db="EMBL/GenBank/DDBJ databases">
        <title>Genomic Encyclopedia of Archaeal and Bacterial Type Strains, Phase II (KMG-II): from individual species to whole genera.</title>
        <authorList>
            <person name="Goeker M."/>
        </authorList>
    </citation>
    <scope>NUCLEOTIDE SEQUENCE [LARGE SCALE GENOMIC DNA]</scope>
    <source>
        <strain evidence="3 4">DSM 6779</strain>
    </source>
</reference>
<dbReference type="PANTHER" id="PTHR47618:SF1">
    <property type="entry name" value="BIFUNCTIONAL OLIGORIBONUCLEASE AND PAP PHOSPHATASE NRNA"/>
    <property type="match status" value="1"/>
</dbReference>
<feature type="domain" description="DHHA1" evidence="2">
    <location>
        <begin position="243"/>
        <end position="328"/>
    </location>
</feature>
<dbReference type="OrthoDB" id="9803668at2"/>
<evidence type="ECO:0000259" key="1">
    <source>
        <dbReference type="Pfam" id="PF01368"/>
    </source>
</evidence>
<name>A0A2W7NI19_9BACT</name>
<gene>
    <name evidence="3" type="ORF">LX69_00533</name>
</gene>
<dbReference type="SUPFAM" id="SSF64182">
    <property type="entry name" value="DHH phosphoesterases"/>
    <property type="match status" value="1"/>
</dbReference>
<accession>A0A2W7NI19</accession>
<dbReference type="GO" id="GO:0003676">
    <property type="term" value="F:nucleic acid binding"/>
    <property type="evidence" value="ECO:0007669"/>
    <property type="project" value="InterPro"/>
</dbReference>
<sequence length="335" mass="37315">MNQAQQAQHFSEKALAANHILIVAHQNPDGDALGASLGLYNVLQNLHKSVTVIMPNETPSFLAWMPGADRIINYKEHPGQVQTAFDDADLLVMVDFNCSGRVKEMEQLLLSFAKQRVIIDHHPYPDTQLAQLVISNIEVSSSCELMYDVMSAAGWSAAIDRHAATCLYTGIMTDTGMLNHNSSRPETYHVVANLLGRNIDKDEIHKLVFHSNSVNRMRLLGYCLSQKMVLIPQHQAAYITLTAQELNDFNYQPGDTEGFVNYPLGIEGINISALFIERDNQIKVSLRSRGEVAVNKMSEKYFNGGGHHNAAGGEWSRIDMDAIVETYRTALPEFV</sequence>
<dbReference type="Pfam" id="PF01368">
    <property type="entry name" value="DHH"/>
    <property type="match status" value="1"/>
</dbReference>